<dbReference type="Gramene" id="Kaladp0037s0162.1.v1.1">
    <property type="protein sequence ID" value="Kaladp0037s0162.1.v1.1"/>
    <property type="gene ID" value="Kaladp0037s0162.v1.1"/>
</dbReference>
<dbReference type="GO" id="GO:1902975">
    <property type="term" value="P:mitotic DNA replication initiation"/>
    <property type="evidence" value="ECO:0007669"/>
    <property type="project" value="TreeGrafter"/>
</dbReference>
<evidence type="ECO:0000256" key="4">
    <source>
        <dbReference type="ARBA" id="ARBA00023242"/>
    </source>
</evidence>
<evidence type="ECO:0000259" key="6">
    <source>
        <dbReference type="Pfam" id="PF22466"/>
    </source>
</evidence>
<evidence type="ECO:0000259" key="5">
    <source>
        <dbReference type="Pfam" id="PF05916"/>
    </source>
</evidence>
<dbReference type="EnsemblPlants" id="Kaladp0037s0162.1.v1.1">
    <property type="protein sequence ID" value="Kaladp0037s0162.1.v1.1"/>
    <property type="gene ID" value="Kaladp0037s0162.v1.1"/>
</dbReference>
<keyword evidence="8" id="KW-1185">Reference proteome</keyword>
<dbReference type="PANTHER" id="PTHR22768:SF0">
    <property type="entry name" value="DNA REPLICATION COMPLEX GINS PROTEIN PSF3"/>
    <property type="match status" value="1"/>
</dbReference>
<protein>
    <recommendedName>
        <fullName evidence="9">GINS subunit domain-containing protein</fullName>
    </recommendedName>
</protein>
<dbReference type="InterPro" id="IPR036224">
    <property type="entry name" value="GINS_bundle-like_dom_sf"/>
</dbReference>
<dbReference type="CDD" id="cd11713">
    <property type="entry name" value="GINS_A_psf3"/>
    <property type="match status" value="1"/>
</dbReference>
<proteinExistence type="inferred from homology"/>
<dbReference type="Gene3D" id="1.20.58.2050">
    <property type="match status" value="1"/>
</dbReference>
<dbReference type="InterPro" id="IPR010492">
    <property type="entry name" value="GINS_Psf3"/>
</dbReference>
<accession>A0A7N0ZUA2</accession>
<name>A0A7N0ZUA2_KALFE</name>
<dbReference type="CDD" id="cd21693">
    <property type="entry name" value="GINS_B_Psf3"/>
    <property type="match status" value="1"/>
</dbReference>
<dbReference type="Pfam" id="PF05916">
    <property type="entry name" value="Sld5"/>
    <property type="match status" value="1"/>
</dbReference>
<comment type="similarity">
    <text evidence="2">Belongs to the GINS3/PSF3 family.</text>
</comment>
<dbReference type="InterPro" id="IPR038437">
    <property type="entry name" value="GINS_Psf3_sf"/>
</dbReference>
<keyword evidence="4" id="KW-0539">Nucleus</keyword>
<dbReference type="Pfam" id="PF22466">
    <property type="entry name" value="PSF3_N"/>
    <property type="match status" value="1"/>
</dbReference>
<evidence type="ECO:0008006" key="9">
    <source>
        <dbReference type="Google" id="ProtNLM"/>
    </source>
</evidence>
<dbReference type="SUPFAM" id="SSF160059">
    <property type="entry name" value="PriA/YqbF domain"/>
    <property type="match status" value="1"/>
</dbReference>
<evidence type="ECO:0000313" key="8">
    <source>
        <dbReference type="Proteomes" id="UP000594263"/>
    </source>
</evidence>
<evidence type="ECO:0000256" key="1">
    <source>
        <dbReference type="ARBA" id="ARBA00004123"/>
    </source>
</evidence>
<dbReference type="Proteomes" id="UP000594263">
    <property type="component" value="Unplaced"/>
</dbReference>
<dbReference type="GO" id="GO:0000811">
    <property type="term" value="C:GINS complex"/>
    <property type="evidence" value="ECO:0007669"/>
    <property type="project" value="TreeGrafter"/>
</dbReference>
<dbReference type="AlphaFoldDB" id="A0A7N0ZUA2"/>
<dbReference type="SUPFAM" id="SSF158573">
    <property type="entry name" value="GINS helical bundle-like"/>
    <property type="match status" value="1"/>
</dbReference>
<organism evidence="7 8">
    <name type="scientific">Kalanchoe fedtschenkoi</name>
    <name type="common">Lavender scallops</name>
    <name type="synonym">South American air plant</name>
    <dbReference type="NCBI Taxonomy" id="63787"/>
    <lineage>
        <taxon>Eukaryota</taxon>
        <taxon>Viridiplantae</taxon>
        <taxon>Streptophyta</taxon>
        <taxon>Embryophyta</taxon>
        <taxon>Tracheophyta</taxon>
        <taxon>Spermatophyta</taxon>
        <taxon>Magnoliopsida</taxon>
        <taxon>eudicotyledons</taxon>
        <taxon>Gunneridae</taxon>
        <taxon>Pentapetalae</taxon>
        <taxon>Saxifragales</taxon>
        <taxon>Crassulaceae</taxon>
        <taxon>Kalanchoe</taxon>
    </lineage>
</organism>
<dbReference type="InterPro" id="IPR021151">
    <property type="entry name" value="GINS_A"/>
</dbReference>
<dbReference type="InterPro" id="IPR055221">
    <property type="entry name" value="PSF3_N"/>
</dbReference>
<feature type="domain" description="GINS subunit" evidence="5">
    <location>
        <begin position="70"/>
        <end position="164"/>
    </location>
</feature>
<dbReference type="PANTHER" id="PTHR22768">
    <property type="entry name" value="DNA REPLICATION COMPLEX GINS PROTEIN PSF3"/>
    <property type="match status" value="1"/>
</dbReference>
<feature type="domain" description="DNA replication complex GINS protein PSF3 N-terminal" evidence="6">
    <location>
        <begin position="5"/>
        <end position="57"/>
    </location>
</feature>
<sequence length="187" mass="20994">MGDYYDMDEIMMEEELVSVVFQKAANGVVQIDPSAETNTVEPGSKVELPFWLAQELHMRQAVSINVPSCFDQKTRKEIQADVSCVDLRSRCPYFYELGCKIAPLIGEKTIGALLLYAFKCRYKDILIKGHNASSVALKSASLLTKEESGLYEAARSSMTAFKKWRMGGARYQRATILGKKRKSDECT</sequence>
<dbReference type="OMA" id="IYKEGWR"/>
<evidence type="ECO:0000256" key="2">
    <source>
        <dbReference type="ARBA" id="ARBA00006343"/>
    </source>
</evidence>
<evidence type="ECO:0000256" key="3">
    <source>
        <dbReference type="ARBA" id="ARBA00022705"/>
    </source>
</evidence>
<comment type="subcellular location">
    <subcellularLocation>
        <location evidence="1">Nucleus</location>
    </subcellularLocation>
</comment>
<keyword evidence="3" id="KW-0235">DNA replication</keyword>
<reference evidence="7" key="1">
    <citation type="submission" date="2021-01" db="UniProtKB">
        <authorList>
            <consortium name="EnsemblPlants"/>
        </authorList>
    </citation>
    <scope>IDENTIFICATION</scope>
</reference>
<evidence type="ECO:0000313" key="7">
    <source>
        <dbReference type="EnsemblPlants" id="Kaladp0037s0162.1.v1.1"/>
    </source>
</evidence>